<dbReference type="Gene3D" id="3.40.710.10">
    <property type="entry name" value="DD-peptidase/beta-lactamase superfamily"/>
    <property type="match status" value="1"/>
</dbReference>
<dbReference type="GO" id="GO:0008658">
    <property type="term" value="F:penicillin binding"/>
    <property type="evidence" value="ECO:0007669"/>
    <property type="project" value="InterPro"/>
</dbReference>
<dbReference type="PANTHER" id="PTHR30627:SF2">
    <property type="entry name" value="PEPTIDOGLYCAN D,D-TRANSPEPTIDASE MRDA"/>
    <property type="match status" value="1"/>
</dbReference>
<proteinExistence type="predicted"/>
<evidence type="ECO:0000313" key="3">
    <source>
        <dbReference type="Proteomes" id="UP000031670"/>
    </source>
</evidence>
<dbReference type="Proteomes" id="UP000031670">
    <property type="component" value="Unassembled WGS sequence"/>
</dbReference>
<sequence length="345" mass="38860">MVSSPSYDPNAFVHGISGKAYRSLLNDKNRPLVNRATLGIYPPASTVKPFIAVAALQEKVITPNTTRNDPGYWRIPNSKTRPFRDWLRWGHGVVDIEKALEESVDTFFYQIAYDLGIDRLSTWMQQFGFGDYSGIDLYEESKANMPTREWKMARHRTPWYKGDTIPVGIGQGYWTATPIQIAKATSVLINDGKVMAPQLLHSKIHHSDEGNTEEVAEVETFPPITGVEDRYWDISKRGMYLVNHGKKGTARRSFQGTEYKSAGKSGTAQVFGLAEDQEYNADEIAEHLRDHALFTGYAPFDDPQVIVTVVLENAGGGSSHGAPVVRRIFDHILLRDRYDYIESEK</sequence>
<gene>
    <name evidence="2" type="ORF">JCM19232_3055</name>
</gene>
<dbReference type="GO" id="GO:0005886">
    <property type="term" value="C:plasma membrane"/>
    <property type="evidence" value="ECO:0007669"/>
    <property type="project" value="TreeGrafter"/>
</dbReference>
<dbReference type="InterPro" id="IPR050515">
    <property type="entry name" value="Beta-lactam/transpept"/>
</dbReference>
<organism evidence="2 3">
    <name type="scientific">Vibrio ishigakensis</name>
    <dbReference type="NCBI Taxonomy" id="1481914"/>
    <lineage>
        <taxon>Bacteria</taxon>
        <taxon>Pseudomonadati</taxon>
        <taxon>Pseudomonadota</taxon>
        <taxon>Gammaproteobacteria</taxon>
        <taxon>Vibrionales</taxon>
        <taxon>Vibrionaceae</taxon>
        <taxon>Vibrio</taxon>
    </lineage>
</organism>
<reference evidence="2 3" key="2">
    <citation type="submission" date="2015-01" db="EMBL/GenBank/DDBJ databases">
        <authorList>
            <consortium name="NBRP consortium"/>
            <person name="Sawabe T."/>
            <person name="Meirelles P."/>
            <person name="Feng G."/>
            <person name="Sayaka M."/>
            <person name="Hattori M."/>
            <person name="Ohkuma M."/>
        </authorList>
    </citation>
    <scope>NUCLEOTIDE SEQUENCE [LARGE SCALE GENOMIC DNA]</scope>
    <source>
        <strain evidence="2 3">JCM19232</strain>
    </source>
</reference>
<dbReference type="SUPFAM" id="SSF56601">
    <property type="entry name" value="beta-lactamase/transpeptidase-like"/>
    <property type="match status" value="1"/>
</dbReference>
<comment type="caution">
    <text evidence="2">The sequence shown here is derived from an EMBL/GenBank/DDBJ whole genome shotgun (WGS) entry which is preliminary data.</text>
</comment>
<dbReference type="AlphaFoldDB" id="A0A0B8PIA0"/>
<name>A0A0B8PIA0_9VIBR</name>
<dbReference type="InterPro" id="IPR012338">
    <property type="entry name" value="Beta-lactam/transpept-like"/>
</dbReference>
<dbReference type="PANTHER" id="PTHR30627">
    <property type="entry name" value="PEPTIDOGLYCAN D,D-TRANSPEPTIDASE"/>
    <property type="match status" value="1"/>
</dbReference>
<protein>
    <submittedName>
        <fullName evidence="2">Penicillin-binding protein 2</fullName>
    </submittedName>
</protein>
<accession>A0A0B8PIA0</accession>
<dbReference type="InterPro" id="IPR001460">
    <property type="entry name" value="PCN-bd_Tpept"/>
</dbReference>
<dbReference type="GO" id="GO:0071972">
    <property type="term" value="F:peptidoglycan L,D-transpeptidase activity"/>
    <property type="evidence" value="ECO:0007669"/>
    <property type="project" value="TreeGrafter"/>
</dbReference>
<evidence type="ECO:0000259" key="1">
    <source>
        <dbReference type="Pfam" id="PF00905"/>
    </source>
</evidence>
<dbReference type="Pfam" id="PF00905">
    <property type="entry name" value="Transpeptidase"/>
    <property type="match status" value="1"/>
</dbReference>
<reference evidence="2 3" key="1">
    <citation type="submission" date="2015-01" db="EMBL/GenBank/DDBJ databases">
        <title>Vibrio sp. C5 JCM 19232 whole genome shotgun sequence.</title>
        <authorList>
            <person name="Sawabe T."/>
            <person name="Meirelles P."/>
            <person name="Feng G."/>
            <person name="Sayaka M."/>
            <person name="Hattori M."/>
            <person name="Ohkuma M."/>
        </authorList>
    </citation>
    <scope>NUCLEOTIDE SEQUENCE [LARGE SCALE GENOMIC DNA]</scope>
    <source>
        <strain evidence="2 3">JCM19232</strain>
    </source>
</reference>
<evidence type="ECO:0000313" key="2">
    <source>
        <dbReference type="EMBL" id="GAM66006.1"/>
    </source>
</evidence>
<feature type="domain" description="Penicillin-binding protein transpeptidase" evidence="1">
    <location>
        <begin position="1"/>
        <end position="329"/>
    </location>
</feature>
<dbReference type="GO" id="GO:0071555">
    <property type="term" value="P:cell wall organization"/>
    <property type="evidence" value="ECO:0007669"/>
    <property type="project" value="TreeGrafter"/>
</dbReference>
<dbReference type="EMBL" id="BBSA01000029">
    <property type="protein sequence ID" value="GAM66006.1"/>
    <property type="molecule type" value="Genomic_DNA"/>
</dbReference>